<name>A0A9X1ZI60_9GAMM</name>
<feature type="signal peptide" evidence="3">
    <location>
        <begin position="1"/>
        <end position="22"/>
    </location>
</feature>
<accession>A0A9X1ZI60</accession>
<dbReference type="PANTHER" id="PTHR35936:SF25">
    <property type="entry name" value="ABC TRANSPORTER SUBSTRATE-BINDING PROTEIN"/>
    <property type="match status" value="1"/>
</dbReference>
<evidence type="ECO:0000256" key="1">
    <source>
        <dbReference type="ARBA" id="ARBA00010333"/>
    </source>
</evidence>
<evidence type="ECO:0000313" key="6">
    <source>
        <dbReference type="Proteomes" id="UP001139333"/>
    </source>
</evidence>
<keyword evidence="2 3" id="KW-0732">Signal</keyword>
<proteinExistence type="inferred from homology"/>
<feature type="domain" description="Solute-binding protein family 3/N-terminal" evidence="4">
    <location>
        <begin position="29"/>
        <end position="246"/>
    </location>
</feature>
<dbReference type="PANTHER" id="PTHR35936">
    <property type="entry name" value="MEMBRANE-BOUND LYTIC MUREIN TRANSGLYCOSYLASE F"/>
    <property type="match status" value="1"/>
</dbReference>
<dbReference type="AlphaFoldDB" id="A0A9X1ZI60"/>
<feature type="chain" id="PRO_5040767958" evidence="3">
    <location>
        <begin position="23"/>
        <end position="255"/>
    </location>
</feature>
<evidence type="ECO:0000313" key="5">
    <source>
        <dbReference type="EMBL" id="MCL1141956.1"/>
    </source>
</evidence>
<evidence type="ECO:0000256" key="2">
    <source>
        <dbReference type="ARBA" id="ARBA00022729"/>
    </source>
</evidence>
<protein>
    <submittedName>
        <fullName evidence="5">Transporter substrate-binding domain-containing protein</fullName>
    </submittedName>
</protein>
<dbReference type="SUPFAM" id="SSF53850">
    <property type="entry name" value="Periplasmic binding protein-like II"/>
    <property type="match status" value="1"/>
</dbReference>
<dbReference type="Proteomes" id="UP001139333">
    <property type="component" value="Unassembled WGS sequence"/>
</dbReference>
<comment type="similarity">
    <text evidence="1">Belongs to the bacterial solute-binding protein 3 family.</text>
</comment>
<evidence type="ECO:0000259" key="4">
    <source>
        <dbReference type="Pfam" id="PF00497"/>
    </source>
</evidence>
<sequence length="255" mass="28796">MKHILTPGIYCLLSIISLPLNAATSVRIMTSDYAPYTSSNAHDSGVVLAIIETAFATQGVSVEYEFAPWKRGEMMVASGKAFGAVPYFKNEQRQQNYDFSDPVIYSVNKFFYNTEKFPDGFTWHTLEDFQGYQMGGILGYWYLPAFKKAGLTVSKVSTDQQNLGMLLLKRNDFTVIDELTGKLLLTQYFPEESHKIAVLEKPESIAAFHVMISRKYPDAKKMAQLLNTGLQQIKASGKYQQILQRYQISSEFAAE</sequence>
<dbReference type="InterPro" id="IPR001638">
    <property type="entry name" value="Solute-binding_3/MltF_N"/>
</dbReference>
<reference evidence="5" key="1">
    <citation type="submission" date="2022-01" db="EMBL/GenBank/DDBJ databases">
        <title>Whole genome-based taxonomy of the Shewanellaceae.</title>
        <authorList>
            <person name="Martin-Rodriguez A.J."/>
        </authorList>
    </citation>
    <scope>NUCLEOTIDE SEQUENCE</scope>
    <source>
        <strain evidence="5">DSM 16422</strain>
    </source>
</reference>
<gene>
    <name evidence="5" type="ORF">L2672_04490</name>
</gene>
<dbReference type="Gene3D" id="3.40.190.10">
    <property type="entry name" value="Periplasmic binding protein-like II"/>
    <property type="match status" value="2"/>
</dbReference>
<evidence type="ECO:0000256" key="3">
    <source>
        <dbReference type="SAM" id="SignalP"/>
    </source>
</evidence>
<dbReference type="Pfam" id="PF00497">
    <property type="entry name" value="SBP_bac_3"/>
    <property type="match status" value="1"/>
</dbReference>
<comment type="caution">
    <text evidence="5">The sequence shown here is derived from an EMBL/GenBank/DDBJ whole genome shotgun (WGS) entry which is preliminary data.</text>
</comment>
<dbReference type="EMBL" id="JAKIKP010000002">
    <property type="protein sequence ID" value="MCL1141956.1"/>
    <property type="molecule type" value="Genomic_DNA"/>
</dbReference>
<keyword evidence="6" id="KW-1185">Reference proteome</keyword>
<organism evidence="5 6">
    <name type="scientific">Shewanella gaetbuli</name>
    <dbReference type="NCBI Taxonomy" id="220752"/>
    <lineage>
        <taxon>Bacteria</taxon>
        <taxon>Pseudomonadati</taxon>
        <taxon>Pseudomonadota</taxon>
        <taxon>Gammaproteobacteria</taxon>
        <taxon>Alteromonadales</taxon>
        <taxon>Shewanellaceae</taxon>
        <taxon>Shewanella</taxon>
    </lineage>
</organism>
<dbReference type="RefSeq" id="WP_248994629.1">
    <property type="nucleotide sequence ID" value="NZ_JAKIKP010000002.1"/>
</dbReference>